<evidence type="ECO:0000313" key="2">
    <source>
        <dbReference type="EMBL" id="KAK3916934.1"/>
    </source>
</evidence>
<evidence type="ECO:0000313" key="3">
    <source>
        <dbReference type="Proteomes" id="UP001219518"/>
    </source>
</evidence>
<dbReference type="EMBL" id="JAHWGI010000641">
    <property type="protein sequence ID" value="KAK3916934.1"/>
    <property type="molecule type" value="Genomic_DNA"/>
</dbReference>
<dbReference type="AlphaFoldDB" id="A0AAE1H8S2"/>
<organism evidence="2 3">
    <name type="scientific">Frankliniella fusca</name>
    <dbReference type="NCBI Taxonomy" id="407009"/>
    <lineage>
        <taxon>Eukaryota</taxon>
        <taxon>Metazoa</taxon>
        <taxon>Ecdysozoa</taxon>
        <taxon>Arthropoda</taxon>
        <taxon>Hexapoda</taxon>
        <taxon>Insecta</taxon>
        <taxon>Pterygota</taxon>
        <taxon>Neoptera</taxon>
        <taxon>Paraneoptera</taxon>
        <taxon>Thysanoptera</taxon>
        <taxon>Terebrantia</taxon>
        <taxon>Thripoidea</taxon>
        <taxon>Thripidae</taxon>
        <taxon>Frankliniella</taxon>
    </lineage>
</organism>
<reference evidence="2" key="1">
    <citation type="submission" date="2021-07" db="EMBL/GenBank/DDBJ databases">
        <authorList>
            <person name="Catto M.A."/>
            <person name="Jacobson A."/>
            <person name="Kennedy G."/>
            <person name="Labadie P."/>
            <person name="Hunt B.G."/>
            <person name="Srinivasan R."/>
        </authorList>
    </citation>
    <scope>NUCLEOTIDE SEQUENCE</scope>
    <source>
        <strain evidence="2">PL_HMW_Pooled</strain>
        <tissue evidence="2">Head</tissue>
    </source>
</reference>
<gene>
    <name evidence="2" type="ORF">KUF71_006642</name>
</gene>
<comment type="caution">
    <text evidence="2">The sequence shown here is derived from an EMBL/GenBank/DDBJ whole genome shotgun (WGS) entry which is preliminary data.</text>
</comment>
<feature type="compositionally biased region" description="Polar residues" evidence="1">
    <location>
        <begin position="237"/>
        <end position="251"/>
    </location>
</feature>
<feature type="region of interest" description="Disordered" evidence="1">
    <location>
        <begin position="84"/>
        <end position="133"/>
    </location>
</feature>
<dbReference type="GO" id="GO:0016746">
    <property type="term" value="F:acyltransferase activity"/>
    <property type="evidence" value="ECO:0007669"/>
    <property type="project" value="UniProtKB-KW"/>
</dbReference>
<keyword evidence="2" id="KW-0012">Acyltransferase</keyword>
<keyword evidence="2" id="KW-0808">Transferase</keyword>
<feature type="compositionally biased region" description="Basic and acidic residues" evidence="1">
    <location>
        <begin position="111"/>
        <end position="126"/>
    </location>
</feature>
<feature type="region of interest" description="Disordered" evidence="1">
    <location>
        <begin position="162"/>
        <end position="191"/>
    </location>
</feature>
<keyword evidence="3" id="KW-1185">Reference proteome</keyword>
<feature type="region of interest" description="Disordered" evidence="1">
    <location>
        <begin position="237"/>
        <end position="289"/>
    </location>
</feature>
<sequence>MECGDTKRLPSLVAARWRSRLTEKARWPSLSACSATRGEACICWASSTHSGRGGVKAEAACCGCCCWGAASAAHARQAVSARESAMPPVDRQPFGVLDGWTSSHQQSQHRIKPELHPQYELSGERSRKNRRALKRPEARLGLLEAHKVLMDFRGIVSQADKETGVPREVVAQPSEGRGEGGHGPIRATRASDLRNDSAGAAVLSCTRGASVLRLLLLLLLLLLLHIRAPTCRNANEYSNAERSSAVQQQTLRVPGESPGRAGPGTGVPPGSHHNGFPAPPGYATPGRPAGKSFLNIL</sequence>
<name>A0AAE1H8S2_9NEOP</name>
<accession>A0AAE1H8S2</accession>
<dbReference type="Proteomes" id="UP001219518">
    <property type="component" value="Unassembled WGS sequence"/>
</dbReference>
<reference evidence="2" key="2">
    <citation type="journal article" date="2023" name="BMC Genomics">
        <title>Pest status, molecular evolution, and epigenetic factors derived from the genome assembly of Frankliniella fusca, a thysanopteran phytovirus vector.</title>
        <authorList>
            <person name="Catto M.A."/>
            <person name="Labadie P.E."/>
            <person name="Jacobson A.L."/>
            <person name="Kennedy G.G."/>
            <person name="Srinivasan R."/>
            <person name="Hunt B.G."/>
        </authorList>
    </citation>
    <scope>NUCLEOTIDE SEQUENCE</scope>
    <source>
        <strain evidence="2">PL_HMW_Pooled</strain>
    </source>
</reference>
<proteinExistence type="predicted"/>
<evidence type="ECO:0000256" key="1">
    <source>
        <dbReference type="SAM" id="MobiDB-lite"/>
    </source>
</evidence>
<protein>
    <submittedName>
        <fullName evidence="2">Phosphate acyltransferase</fullName>
    </submittedName>
</protein>